<evidence type="ECO:0000313" key="7">
    <source>
        <dbReference type="EMBL" id="SFN59867.1"/>
    </source>
</evidence>
<dbReference type="CDD" id="cd00688">
    <property type="entry name" value="ISOPREN_C2_like"/>
    <property type="match status" value="1"/>
</dbReference>
<dbReference type="SUPFAM" id="SSF49452">
    <property type="entry name" value="Starch-binding domain-like"/>
    <property type="match status" value="1"/>
</dbReference>
<dbReference type="Gene3D" id="2.60.40.1120">
    <property type="entry name" value="Carboxypeptidase-like, regulatory domain"/>
    <property type="match status" value="3"/>
</dbReference>
<dbReference type="Gene3D" id="1.50.10.20">
    <property type="match status" value="2"/>
</dbReference>
<dbReference type="Proteomes" id="UP000198575">
    <property type="component" value="Unassembled WGS sequence"/>
</dbReference>
<keyword evidence="2 5" id="KW-0812">Transmembrane</keyword>
<evidence type="ECO:0000256" key="2">
    <source>
        <dbReference type="ARBA" id="ARBA00022692"/>
    </source>
</evidence>
<dbReference type="STRING" id="578942.SAMN05216289_1352"/>
<name>A0A1I5ABK6_9GAMM</name>
<dbReference type="PANTHER" id="PTHR21419">
    <property type="match status" value="1"/>
</dbReference>
<keyword evidence="8" id="KW-1185">Reference proteome</keyword>
<evidence type="ECO:0000256" key="1">
    <source>
        <dbReference type="ARBA" id="ARBA00004167"/>
    </source>
</evidence>
<keyword evidence="6" id="KW-0732">Signal</keyword>
<dbReference type="InterPro" id="IPR045232">
    <property type="entry name" value="FAM234"/>
</dbReference>
<evidence type="ECO:0000256" key="5">
    <source>
        <dbReference type="SAM" id="Phobius"/>
    </source>
</evidence>
<dbReference type="PANTHER" id="PTHR21419:SF30">
    <property type="entry name" value="IG-LIKE DOMAIN-CONTAINING PROTEIN"/>
    <property type="match status" value="1"/>
</dbReference>
<dbReference type="RefSeq" id="WP_092410285.1">
    <property type="nucleotide sequence ID" value="NZ_FOVF01000035.1"/>
</dbReference>
<reference evidence="7 8" key="1">
    <citation type="submission" date="2016-10" db="EMBL/GenBank/DDBJ databases">
        <authorList>
            <person name="de Groot N.N."/>
        </authorList>
    </citation>
    <scope>NUCLEOTIDE SEQUENCE [LARGE SCALE GENOMIC DNA]</scope>
    <source>
        <strain evidence="7 8">CGMCC 1.7659</strain>
    </source>
</reference>
<feature type="signal peptide" evidence="6">
    <location>
        <begin position="1"/>
        <end position="26"/>
    </location>
</feature>
<dbReference type="InterPro" id="IPR013784">
    <property type="entry name" value="Carb-bd-like_fold"/>
</dbReference>
<gene>
    <name evidence="7" type="ORF">SAMN05216289_1352</name>
</gene>
<keyword evidence="3 5" id="KW-1133">Transmembrane helix</keyword>
<dbReference type="InterPro" id="IPR028994">
    <property type="entry name" value="Integrin_alpha_N"/>
</dbReference>
<evidence type="ECO:0000256" key="6">
    <source>
        <dbReference type="SAM" id="SignalP"/>
    </source>
</evidence>
<sequence>MKHRSHWMGRVCLLLVGLAPALFAHADVTSGMEWLRGRESPAGVHRIEDLAGAADTNAEAYTTIVRLSRSADFPATVGLAREQRDETLLSLARLAHNRIDLGQSAADQFDVLLAEQGEDGGFPALPGLQSEPLTTAWVLLALDRAGRGGQTEAARALGYLIASQQTDGGWLAAPANTSHVIPTARAAQVLYAFRNRFALTQPIARSLAFLQSARQPDNTFGEAFQTAVVLEALVDLGVDRATLAPIATTLSMAQSTDGSFEGDAYVTALALRALWLFEQPVVEPMQAGLTGRVLSADTGLPISGATLALSGTAVATLTSNDSGQLQSTSLLAGSYLATLSYPGMHSIEFELSLADGRILDLGDLRMYQGDAGANLAIVRGRITRAADGAPIPGASILIEQPPIQVSSGGDGSYQILQVPAGHVRIIVSAAGYSSRFAEVDIGPSAVIEFSVALQADANATGATVRGTIVDGVTGDALAGVSVAIVEGALPVATTTDASGSYGLLSEASPLVTLVASLSGYDPVSVSAPLGNNEVLVFSPRMYPEGQTPEGANQARVFGTIVNQANRQPIKNALIVASDPGGQHVARTDSAGAFSLSGVSGPVARLAISADAFDPATLAVPLQPLEVRDLGEIGLKPTALAFYFPDLVLVESTLSETDPDHFDLDRAFTLSIANRGTSSTTQDFYVIAFVDANGNGSFDSGLEPEIGRTRVDQDLPVGGSVEVDIAVAAQLTFRDAPVAFWIDADNEIPEQDEDNNVGTSLLGCRVTPSFVGNDTVEESWRWDGLASNPQINSLNATPSVVQLTDDNGDGAINEYDTPDLVFVAGLRNSIAPSQTALVALDGRTGAELWSRTGFRLSQFASPATGDIDNDGVAEIIVVRGYRQELIAFENDGTLKWRTAMNGPREPAPIFPPAPFVFDQPIIVNLEGDNEAEVVLGRAAFRGLTGEQLWEGEFDAGGTGGKPIGSPLRVAGAVASVAADIDLDGRVEVIAGRTAYDFEGRTLWHREDIKPIPIADGNDVPMNYSGYVAIGNFDSDDFAEIVLSINDELWLLEHTGETIWGPVHAPDSTAMGAPTVADIDDDGLPEIIISSLHKLTVFESDGTVKRTFDIDDPSGVTSATVFDFENDGLLEVVHTDEHNLRILDARTLVQRFITANSSLTVYEVPVVADLDGDKQAEIIVTGFDKDLALATPGIRVFKARNGAWADAGSAWNSAAFHVNEINEDSTLPLIETPSWLTHNTYRVQKSPLPDPLGMPDFTVGDLRLIDQGTGHNPAVQVRVGNAGPVDAHEPPYISIYRGDPAAGGTLLTERRLDTLRPARFQIANLGEISVAGSGDLYAVVDQRNRARECREGNNQRSVPFLATNGRGDLQLATDSLAYEPGAIATLTATVSNLGVVAAGYSVEWLIRNSQGVVTASLDDQIITEIPAGGTASRSLEWSTQGVLAGNYVLEGRLHDSQGAIADTATASFAISGDVTGPAGTVSLSTPRSEYATGEAIRIDYVAGNLSPSEVIRLPEVTITISGPAGFSQVRSIMLDDLFANASIAGEMGVDGAAAAGEYTAVARLRSRLTGYEYATDTITFQRLPDASAAIEGFVSIARPSLLVGEPQTCLFTVRNRGAAAQPDAHLRKRMVALDDGTVEFEQQVTVDLVPGTDYVASELLPTTGLSAGVHACLVEMDRDNGDWRILDSESFTLVAPAAAAILVEPVSGLVTSEAGQSATFNVSLASQPSAEVRIPIVASDAAEWSLPTGEIVFTPATWDVPRAIVVDGVDDALVDGDQAGIIRLLPAQSADGAYAGLDASDVTIVNLDDDSAEVLVSPTSITTSEAGTSASFVVRLNAEPASGVQIDLVNPDPGEWALPSTTLTLDAGNWQAGVSVQVTGVDDTDFDGTQAGVLELWPVVSQDPVFNGLDPADVELSNTDDEQAGIIVEPQQVTTSESGTAGSFVVRLNRMPSAEVVVPIGPVDAGEWQVLDTEIRLDAVNWQSGYSVAVNPVDDDLVDGDQSALLSLGPVQSADTAFAGIDPPDVALLNLDNDSARIVVAPTTGLIVDENGATASFLVALTTAPTDEVHVPLASGDPGEFAIAESELVFTPQDWSARTVVATGVDDAEADGNIVGAIVIAAALSDDAHYAGINPPDVSVTNLDNETVQVVVDPETRIETSETGTQATVSVHLSVPPMDPVRIDLVNPDSSEWSLDTDSLVFPAGSGASVLSFSVTGVDDTEVDGDIIGVIGLRPVVSDDPRYQGIDPPDLNAVNRDDDVVIAPAWQIVATDLDVSEDGDTGLLQIAFDRLPSADVHVEITSADPGEVVADPVELIFTPTNATTAQAIVLRGLDDDVADGTRDVALTLRVSASDDIQFAALPAQVVTAHNLDDDVPAIRLSLSGPQNLIEGDSTGLQLSLGSRPVAPVTLMLAAAVEPPADPNSALVELEPLALTIEPPQWSSPGTAILRTFNNGTVDGMRIIGIRVAAVESADPVYAALGSDPVFVDLEDAEDLLVTPIPVPGAGRVALVLLSIFLLLLGSAAFRSRQTRRA</sequence>
<organism evidence="7 8">
    <name type="scientific">Dokdonella immobilis</name>
    <dbReference type="NCBI Taxonomy" id="578942"/>
    <lineage>
        <taxon>Bacteria</taxon>
        <taxon>Pseudomonadati</taxon>
        <taxon>Pseudomonadota</taxon>
        <taxon>Gammaproteobacteria</taxon>
        <taxon>Lysobacterales</taxon>
        <taxon>Rhodanobacteraceae</taxon>
        <taxon>Dokdonella</taxon>
    </lineage>
</organism>
<evidence type="ECO:0000256" key="3">
    <source>
        <dbReference type="ARBA" id="ARBA00022989"/>
    </source>
</evidence>
<comment type="subcellular location">
    <subcellularLocation>
        <location evidence="1">Membrane</location>
        <topology evidence="1">Single-pass membrane protein</topology>
    </subcellularLocation>
</comment>
<dbReference type="InterPro" id="IPR013783">
    <property type="entry name" value="Ig-like_fold"/>
</dbReference>
<dbReference type="GO" id="GO:0016020">
    <property type="term" value="C:membrane"/>
    <property type="evidence" value="ECO:0007669"/>
    <property type="project" value="UniProtKB-SubCell"/>
</dbReference>
<dbReference type="Pfam" id="PF13620">
    <property type="entry name" value="CarboxypepD_reg"/>
    <property type="match status" value="2"/>
</dbReference>
<dbReference type="Gene3D" id="2.60.40.10">
    <property type="entry name" value="Immunoglobulins"/>
    <property type="match status" value="2"/>
</dbReference>
<evidence type="ECO:0000313" key="8">
    <source>
        <dbReference type="Proteomes" id="UP000198575"/>
    </source>
</evidence>
<dbReference type="SUPFAM" id="SSF49464">
    <property type="entry name" value="Carboxypeptidase regulatory domain-like"/>
    <property type="match status" value="3"/>
</dbReference>
<feature type="transmembrane region" description="Helical" evidence="5">
    <location>
        <begin position="2502"/>
        <end position="2523"/>
    </location>
</feature>
<dbReference type="SUPFAM" id="SSF69318">
    <property type="entry name" value="Integrin alpha N-terminal domain"/>
    <property type="match status" value="1"/>
</dbReference>
<dbReference type="SUPFAM" id="SSF48239">
    <property type="entry name" value="Terpenoid cyclases/Protein prenyltransferases"/>
    <property type="match status" value="1"/>
</dbReference>
<evidence type="ECO:0000256" key="4">
    <source>
        <dbReference type="ARBA" id="ARBA00023136"/>
    </source>
</evidence>
<dbReference type="InterPro" id="IPR008969">
    <property type="entry name" value="CarboxyPept-like_regulatory"/>
</dbReference>
<dbReference type="InterPro" id="IPR008930">
    <property type="entry name" value="Terpenoid_cyclase/PrenylTrfase"/>
</dbReference>
<protein>
    <submittedName>
        <fullName evidence="7">CARDB protein</fullName>
    </submittedName>
</protein>
<dbReference type="Gene3D" id="2.130.10.130">
    <property type="entry name" value="Integrin alpha, N-terminal"/>
    <property type="match status" value="1"/>
</dbReference>
<keyword evidence="4 5" id="KW-0472">Membrane</keyword>
<dbReference type="GO" id="GO:0030246">
    <property type="term" value="F:carbohydrate binding"/>
    <property type="evidence" value="ECO:0007669"/>
    <property type="project" value="InterPro"/>
</dbReference>
<feature type="chain" id="PRO_5011504812" evidence="6">
    <location>
        <begin position="27"/>
        <end position="2531"/>
    </location>
</feature>
<dbReference type="EMBL" id="FOVF01000035">
    <property type="protein sequence ID" value="SFN59867.1"/>
    <property type="molecule type" value="Genomic_DNA"/>
</dbReference>
<proteinExistence type="predicted"/>
<accession>A0A1I5ABK6</accession>
<dbReference type="OrthoDB" id="9816400at2"/>